<dbReference type="Pfam" id="PF17784">
    <property type="entry name" value="Sulfotransfer_4"/>
    <property type="match status" value="1"/>
</dbReference>
<dbReference type="AlphaFoldDB" id="A0A0B1ZGP2"/>
<dbReference type="SUPFAM" id="SSF52540">
    <property type="entry name" value="P-loop containing nucleoside triphosphate hydrolases"/>
    <property type="match status" value="1"/>
</dbReference>
<sequence length="205" mass="23131">MALSVIGAGFGRTGTHSLKLALEHLGFGPCYHMVEALRLPGAAALWEAAADGLPVDWAQVFAGYHSTADWPGATFWRELARAYPKARVILTVRDPEAWFASTQATIFARTFDDPDDPWQRMVRKVVDRLFDERMNDRERLIDVFNRHNEMVRSVIPKERLLVYDVAEGWGPLCRFLGVAEPETPMPRTNAKEDFGRFAAGLERAN</sequence>
<dbReference type="OrthoDB" id="9806624at2"/>
<protein>
    <recommendedName>
        <fullName evidence="3">Sulfotransferase family protein</fullName>
    </recommendedName>
</protein>
<reference evidence="1 2" key="1">
    <citation type="submission" date="2014-10" db="EMBL/GenBank/DDBJ databases">
        <title>Genome sequence of Novosphingobium malaysiense MUSC 273(T).</title>
        <authorList>
            <person name="Lee L.-H."/>
        </authorList>
    </citation>
    <scope>NUCLEOTIDE SEQUENCE [LARGE SCALE GENOMIC DNA]</scope>
    <source>
        <strain evidence="1 2">MUSC 273</strain>
    </source>
</reference>
<dbReference type="PANTHER" id="PTHR36978">
    <property type="entry name" value="P-LOOP CONTAINING NUCLEOTIDE TRIPHOSPHATE HYDROLASE"/>
    <property type="match status" value="1"/>
</dbReference>
<proteinExistence type="predicted"/>
<dbReference type="Gene3D" id="3.40.50.300">
    <property type="entry name" value="P-loop containing nucleotide triphosphate hydrolases"/>
    <property type="match status" value="1"/>
</dbReference>
<name>A0A0B1ZGP2_9SPHN</name>
<dbReference type="STRING" id="1348853.LK12_16665"/>
<dbReference type="InterPro" id="IPR027417">
    <property type="entry name" value="P-loop_NTPase"/>
</dbReference>
<evidence type="ECO:0000313" key="2">
    <source>
        <dbReference type="Proteomes" id="UP000031057"/>
    </source>
</evidence>
<dbReference type="EMBL" id="JTDI01000005">
    <property type="protein sequence ID" value="KHK90266.1"/>
    <property type="molecule type" value="Genomic_DNA"/>
</dbReference>
<gene>
    <name evidence="1" type="ORF">LK12_16665</name>
</gene>
<dbReference type="RefSeq" id="WP_039286428.1">
    <property type="nucleotide sequence ID" value="NZ_JTDI01000005.1"/>
</dbReference>
<dbReference type="InterPro" id="IPR040632">
    <property type="entry name" value="Sulfotransfer_4"/>
</dbReference>
<organism evidence="1 2">
    <name type="scientific">Novosphingobium malaysiense</name>
    <dbReference type="NCBI Taxonomy" id="1348853"/>
    <lineage>
        <taxon>Bacteria</taxon>
        <taxon>Pseudomonadati</taxon>
        <taxon>Pseudomonadota</taxon>
        <taxon>Alphaproteobacteria</taxon>
        <taxon>Sphingomonadales</taxon>
        <taxon>Sphingomonadaceae</taxon>
        <taxon>Novosphingobium</taxon>
    </lineage>
</organism>
<dbReference type="PANTHER" id="PTHR36978:SF4">
    <property type="entry name" value="P-LOOP CONTAINING NUCLEOSIDE TRIPHOSPHATE HYDROLASE PROTEIN"/>
    <property type="match status" value="1"/>
</dbReference>
<dbReference type="Proteomes" id="UP000031057">
    <property type="component" value="Unassembled WGS sequence"/>
</dbReference>
<evidence type="ECO:0000313" key="1">
    <source>
        <dbReference type="EMBL" id="KHK90266.1"/>
    </source>
</evidence>
<accession>A0A0B1ZGP2</accession>
<comment type="caution">
    <text evidence="1">The sequence shown here is derived from an EMBL/GenBank/DDBJ whole genome shotgun (WGS) entry which is preliminary data.</text>
</comment>
<evidence type="ECO:0008006" key="3">
    <source>
        <dbReference type="Google" id="ProtNLM"/>
    </source>
</evidence>
<keyword evidence="2" id="KW-1185">Reference proteome</keyword>